<sequence>MNTEIQEKLKKLLRLKERGGTQAETEQALAAAQRLALRHNIDLNTIDTAEEINPAGEPFVEEAHEPVGSTGKPCQTRLPACHKFLSLILQKYFAVEVIDTTRRDDDGRVCRKTMSLIGRKTNVQIAIYAYGFLYREFMDRWHRHRVATQAPMSSRNSFFYGVFLGLSSRLQENRDSFIRQETLQESSGAKPEMSTALILQSETDKVRQAVRNAHPRIKYTAMQPGNTEDKNRLVEGIAEGKKIKIHRALSKP</sequence>
<evidence type="ECO:0000259" key="2">
    <source>
        <dbReference type="Pfam" id="PF23771"/>
    </source>
</evidence>
<dbReference type="AlphaFoldDB" id="A0A178IPX6"/>
<accession>A0A178IPX6</accession>
<dbReference type="STRING" id="1184151.AW736_01680"/>
<keyword evidence="4" id="KW-1185">Reference proteome</keyword>
<feature type="domain" description="DUF7168" evidence="2">
    <location>
        <begin position="69"/>
        <end position="190"/>
    </location>
</feature>
<name>A0A178IPX6_9BACT</name>
<dbReference type="EMBL" id="LRRQ01000015">
    <property type="protein sequence ID" value="OAM91778.1"/>
    <property type="molecule type" value="Genomic_DNA"/>
</dbReference>
<comment type="caution">
    <text evidence="3">The sequence shown here is derived from an EMBL/GenBank/DDBJ whole genome shotgun (WGS) entry which is preliminary data.</text>
</comment>
<dbReference type="Pfam" id="PF23771">
    <property type="entry name" value="DUF7168"/>
    <property type="match status" value="1"/>
</dbReference>
<dbReference type="InterPro" id="IPR024498">
    <property type="entry name" value="DUF2786"/>
</dbReference>
<gene>
    <name evidence="3" type="ORF">AW736_01680</name>
</gene>
<evidence type="ECO:0000259" key="1">
    <source>
        <dbReference type="Pfam" id="PF10979"/>
    </source>
</evidence>
<dbReference type="Proteomes" id="UP000078486">
    <property type="component" value="Unassembled WGS sequence"/>
</dbReference>
<reference evidence="3 4" key="1">
    <citation type="submission" date="2016-01" db="EMBL/GenBank/DDBJ databases">
        <title>High potential of lignocellulose degradation of a new Verrucomicrobia species.</title>
        <authorList>
            <person name="Wang Y."/>
            <person name="Shi Y."/>
            <person name="Qiu Z."/>
            <person name="Liu S."/>
            <person name="Yang H."/>
        </authorList>
    </citation>
    <scope>NUCLEOTIDE SEQUENCE [LARGE SCALE GENOMIC DNA]</scope>
    <source>
        <strain evidence="3 4">TSB47</strain>
    </source>
</reference>
<dbReference type="RefSeq" id="WP_068768548.1">
    <property type="nucleotide sequence ID" value="NZ_CP109796.1"/>
</dbReference>
<evidence type="ECO:0000313" key="4">
    <source>
        <dbReference type="Proteomes" id="UP000078486"/>
    </source>
</evidence>
<organism evidence="3 4">
    <name type="scientific">Termitidicoccus mucosus</name>
    <dbReference type="NCBI Taxonomy" id="1184151"/>
    <lineage>
        <taxon>Bacteria</taxon>
        <taxon>Pseudomonadati</taxon>
        <taxon>Verrucomicrobiota</taxon>
        <taxon>Opitutia</taxon>
        <taxon>Opitutales</taxon>
        <taxon>Opitutaceae</taxon>
        <taxon>Termitidicoccus</taxon>
    </lineage>
</organism>
<proteinExistence type="predicted"/>
<feature type="domain" description="DUF2786" evidence="1">
    <location>
        <begin position="5"/>
        <end position="42"/>
    </location>
</feature>
<dbReference type="InterPro" id="IPR055592">
    <property type="entry name" value="DUF7168"/>
</dbReference>
<protein>
    <submittedName>
        <fullName evidence="3">Uncharacterized protein</fullName>
    </submittedName>
</protein>
<dbReference type="Pfam" id="PF10979">
    <property type="entry name" value="DUF2786"/>
    <property type="match status" value="1"/>
</dbReference>
<evidence type="ECO:0000313" key="3">
    <source>
        <dbReference type="EMBL" id="OAM91778.1"/>
    </source>
</evidence>